<keyword evidence="2" id="KW-1185">Reference proteome</keyword>
<evidence type="ECO:0000313" key="1">
    <source>
        <dbReference type="EMBL" id="PAV60953.1"/>
    </source>
</evidence>
<comment type="caution">
    <text evidence="1">The sequence shown here is derived from an EMBL/GenBank/DDBJ whole genome shotgun (WGS) entry which is preliminary data.</text>
</comment>
<organism evidence="1 2">
    <name type="scientific">Diploscapter pachys</name>
    <dbReference type="NCBI Taxonomy" id="2018661"/>
    <lineage>
        <taxon>Eukaryota</taxon>
        <taxon>Metazoa</taxon>
        <taxon>Ecdysozoa</taxon>
        <taxon>Nematoda</taxon>
        <taxon>Chromadorea</taxon>
        <taxon>Rhabditida</taxon>
        <taxon>Rhabditina</taxon>
        <taxon>Rhabditomorpha</taxon>
        <taxon>Rhabditoidea</taxon>
        <taxon>Rhabditidae</taxon>
        <taxon>Diploscapter</taxon>
    </lineage>
</organism>
<gene>
    <name evidence="1" type="ORF">WR25_25789</name>
</gene>
<proteinExistence type="predicted"/>
<protein>
    <submittedName>
        <fullName evidence="1">Uncharacterized protein</fullName>
    </submittedName>
</protein>
<reference evidence="1 2" key="1">
    <citation type="journal article" date="2017" name="Curr. Biol.">
        <title>Genome architecture and evolution of a unichromosomal asexual nematode.</title>
        <authorList>
            <person name="Fradin H."/>
            <person name="Zegar C."/>
            <person name="Gutwein M."/>
            <person name="Lucas J."/>
            <person name="Kovtun M."/>
            <person name="Corcoran D."/>
            <person name="Baugh L.R."/>
            <person name="Kiontke K."/>
            <person name="Gunsalus K."/>
            <person name="Fitch D.H."/>
            <person name="Piano F."/>
        </authorList>
    </citation>
    <scope>NUCLEOTIDE SEQUENCE [LARGE SCALE GENOMIC DNA]</scope>
    <source>
        <strain evidence="1">PF1309</strain>
    </source>
</reference>
<name>A0A2A2JGV1_9BILA</name>
<dbReference type="AlphaFoldDB" id="A0A2A2JGV1"/>
<accession>A0A2A2JGV1</accession>
<evidence type="ECO:0000313" key="2">
    <source>
        <dbReference type="Proteomes" id="UP000218231"/>
    </source>
</evidence>
<dbReference type="EMBL" id="LIAE01010441">
    <property type="protein sequence ID" value="PAV60953.1"/>
    <property type="molecule type" value="Genomic_DNA"/>
</dbReference>
<dbReference type="Proteomes" id="UP000218231">
    <property type="component" value="Unassembled WGS sequence"/>
</dbReference>
<sequence length="299" mass="34439">MMYIANGSYMTAFFTCTDEWVLPDDSGVKFNDHCDRVLFFQDKTFLGSLGDLRDAGTSVLTNKFPTNIDFNQYRATRKRLETLTMPSNGANFAVNVHFVTNIQTYSSTGMNLYSVNLTKNAILYVYEGIAEIDGKNFPTENLTQTIKISGQFSDIRLFNSVYTFVAWNGNVTYLLTYANGINLVSAFARALKDTLTKINQLMYYYDKELLPTTTPKIRSLFKIIEEMMRNPIEFFEMTSQEQNGKLMSHLENMQVNDVFNFNNIMSKLLMKAHELGLGDFNEHLNRLMDMNHETHQQFN</sequence>